<feature type="domain" description="Ig-like" evidence="9">
    <location>
        <begin position="1337"/>
        <end position="1430"/>
    </location>
</feature>
<dbReference type="Proteomes" id="UP000285301">
    <property type="component" value="Unassembled WGS sequence"/>
</dbReference>
<keyword evidence="6" id="KW-0067">ATP-binding</keyword>
<dbReference type="InterPro" id="IPR003598">
    <property type="entry name" value="Ig_sub2"/>
</dbReference>
<feature type="domain" description="Ig-like" evidence="9">
    <location>
        <begin position="653"/>
        <end position="744"/>
    </location>
</feature>
<comment type="caution">
    <text evidence="11">The sequence shown here is derived from an EMBL/GenBank/DDBJ whole genome shotgun (WGS) entry which is preliminary data.</text>
</comment>
<dbReference type="GO" id="GO:0045989">
    <property type="term" value="P:positive regulation of striated muscle contraction"/>
    <property type="evidence" value="ECO:0007669"/>
    <property type="project" value="UniProtKB-ARBA"/>
</dbReference>
<dbReference type="PANTHER" id="PTHR47633:SF16">
    <property type="entry name" value="CAVP-TARGET PROTEIN-LIKE"/>
    <property type="match status" value="1"/>
</dbReference>
<dbReference type="FunFam" id="2.60.40.10:FF:000873">
    <property type="entry name" value="Muscle M-line assembly protein unc-89"/>
    <property type="match status" value="1"/>
</dbReference>
<evidence type="ECO:0000256" key="2">
    <source>
        <dbReference type="ARBA" id="ARBA00006692"/>
    </source>
</evidence>
<dbReference type="GO" id="GO:0030154">
    <property type="term" value="P:cell differentiation"/>
    <property type="evidence" value="ECO:0007669"/>
    <property type="project" value="UniProtKB-ARBA"/>
</dbReference>
<evidence type="ECO:0000256" key="1">
    <source>
        <dbReference type="ARBA" id="ARBA00004161"/>
    </source>
</evidence>
<feature type="domain" description="Ig-like" evidence="9">
    <location>
        <begin position="847"/>
        <end position="936"/>
    </location>
</feature>
<evidence type="ECO:0000256" key="5">
    <source>
        <dbReference type="ARBA" id="ARBA00022741"/>
    </source>
</evidence>
<protein>
    <submittedName>
        <fullName evidence="11">Muscle M-line assembly protein unc-89-like protein</fullName>
    </submittedName>
</protein>
<dbReference type="FunFam" id="2.60.40.10:FF:000145">
    <property type="entry name" value="Myosin light chain kinase, smooth muscle"/>
    <property type="match status" value="1"/>
</dbReference>
<feature type="domain" description="Ig-like" evidence="9">
    <location>
        <begin position="1146"/>
        <end position="1237"/>
    </location>
</feature>
<dbReference type="InterPro" id="IPR013783">
    <property type="entry name" value="Ig-like_fold"/>
</dbReference>
<dbReference type="SMART" id="SM00408">
    <property type="entry name" value="IGc2"/>
    <property type="match status" value="18"/>
</dbReference>
<dbReference type="GO" id="GO:0005524">
    <property type="term" value="F:ATP binding"/>
    <property type="evidence" value="ECO:0007669"/>
    <property type="project" value="UniProtKB-KW"/>
</dbReference>
<dbReference type="Pfam" id="PF07679">
    <property type="entry name" value="I-set"/>
    <property type="match status" value="21"/>
</dbReference>
<feature type="domain" description="Ig-like" evidence="9">
    <location>
        <begin position="1042"/>
        <end position="1132"/>
    </location>
</feature>
<feature type="domain" description="Ig-like" evidence="9">
    <location>
        <begin position="1617"/>
        <end position="1717"/>
    </location>
</feature>
<dbReference type="SMART" id="SM00060">
    <property type="entry name" value="FN3"/>
    <property type="match status" value="1"/>
</dbReference>
<dbReference type="FunFam" id="2.60.40.10:FF:000107">
    <property type="entry name" value="Myosin, light chain kinase a"/>
    <property type="match status" value="2"/>
</dbReference>
<reference evidence="11 12" key="1">
    <citation type="journal article" date="2018" name="Gigascience">
        <title>Genomes of trombidid mites reveal novel predicted allergens and laterally-transferred genes associated with secondary metabolism.</title>
        <authorList>
            <person name="Dong X."/>
            <person name="Chaisiri K."/>
            <person name="Xia D."/>
            <person name="Armstrong S.D."/>
            <person name="Fang Y."/>
            <person name="Donnelly M.J."/>
            <person name="Kadowaki T."/>
            <person name="McGarry J.W."/>
            <person name="Darby A.C."/>
            <person name="Makepeace B.L."/>
        </authorList>
    </citation>
    <scope>NUCLEOTIDE SEQUENCE [LARGE SCALE GENOMIC DNA]</scope>
    <source>
        <strain evidence="11">UoL-WK</strain>
    </source>
</reference>
<dbReference type="FunFam" id="2.60.40.10:FF:000612">
    <property type="entry name" value="palladin isoform X1"/>
    <property type="match status" value="1"/>
</dbReference>
<dbReference type="PROSITE" id="PS50835">
    <property type="entry name" value="IG_LIKE"/>
    <property type="match status" value="19"/>
</dbReference>
<proteinExistence type="inferred from homology"/>
<comment type="similarity">
    <text evidence="2">Belongs to the protein kinase superfamily. CAMK Ser/Thr protein kinase family.</text>
</comment>
<dbReference type="Gene3D" id="2.60.40.10">
    <property type="entry name" value="Immunoglobulins"/>
    <property type="match status" value="22"/>
</dbReference>
<feature type="domain" description="Ig-like" evidence="9">
    <location>
        <begin position="2078"/>
        <end position="2168"/>
    </location>
</feature>
<dbReference type="PROSITE" id="PS50853">
    <property type="entry name" value="FN3"/>
    <property type="match status" value="1"/>
</dbReference>
<dbReference type="InterPro" id="IPR003599">
    <property type="entry name" value="Ig_sub"/>
</dbReference>
<feature type="domain" description="Ig-like" evidence="9">
    <location>
        <begin position="553"/>
        <end position="642"/>
    </location>
</feature>
<dbReference type="OrthoDB" id="2570713at2759"/>
<dbReference type="SUPFAM" id="SSF49265">
    <property type="entry name" value="Fibronectin type III"/>
    <property type="match status" value="1"/>
</dbReference>
<evidence type="ECO:0000256" key="8">
    <source>
        <dbReference type="ARBA" id="ARBA00023319"/>
    </source>
</evidence>
<feature type="domain" description="Ig-like" evidence="9">
    <location>
        <begin position="269"/>
        <end position="358"/>
    </location>
</feature>
<dbReference type="InterPro" id="IPR013098">
    <property type="entry name" value="Ig_I-set"/>
</dbReference>
<feature type="domain" description="Ig-like" evidence="9">
    <location>
        <begin position="1435"/>
        <end position="1524"/>
    </location>
</feature>
<dbReference type="CDD" id="cd00063">
    <property type="entry name" value="FN3"/>
    <property type="match status" value="1"/>
</dbReference>
<feature type="domain" description="Ig-like" evidence="9">
    <location>
        <begin position="749"/>
        <end position="838"/>
    </location>
</feature>
<name>A0A443QW53_9ACAR</name>
<dbReference type="PANTHER" id="PTHR47633">
    <property type="entry name" value="IMMUNOGLOBULIN"/>
    <property type="match status" value="1"/>
</dbReference>
<dbReference type="GO" id="GO:0060298">
    <property type="term" value="P:positive regulation of sarcomere organization"/>
    <property type="evidence" value="ECO:0007669"/>
    <property type="project" value="UniProtKB-ARBA"/>
</dbReference>
<dbReference type="FunFam" id="2.60.40.10:FF:000425">
    <property type="entry name" value="Myosin light chain kinase"/>
    <property type="match status" value="5"/>
</dbReference>
<dbReference type="InterPro" id="IPR036116">
    <property type="entry name" value="FN3_sf"/>
</dbReference>
<feature type="domain" description="Ig-like" evidence="9">
    <location>
        <begin position="1529"/>
        <end position="1610"/>
    </location>
</feature>
<keyword evidence="4" id="KW-0677">Repeat</keyword>
<dbReference type="GO" id="GO:0009653">
    <property type="term" value="P:anatomical structure morphogenesis"/>
    <property type="evidence" value="ECO:0007669"/>
    <property type="project" value="UniProtKB-ARBA"/>
</dbReference>
<dbReference type="GO" id="GO:0031672">
    <property type="term" value="C:A band"/>
    <property type="evidence" value="ECO:0007669"/>
    <property type="project" value="UniProtKB-SubCell"/>
</dbReference>
<feature type="domain" description="Ig-like" evidence="9">
    <location>
        <begin position="363"/>
        <end position="453"/>
    </location>
</feature>
<feature type="domain" description="Ig-like" evidence="9">
    <location>
        <begin position="1818"/>
        <end position="1909"/>
    </location>
</feature>
<keyword evidence="5" id="KW-0547">Nucleotide-binding</keyword>
<dbReference type="InterPro" id="IPR007110">
    <property type="entry name" value="Ig-like_dom"/>
</dbReference>
<dbReference type="InterPro" id="IPR036179">
    <property type="entry name" value="Ig-like_dom_sf"/>
</dbReference>
<dbReference type="GO" id="GO:0004672">
    <property type="term" value="F:protein kinase activity"/>
    <property type="evidence" value="ECO:0007669"/>
    <property type="project" value="TreeGrafter"/>
</dbReference>
<sequence>MSNADFAYYVYSVSYKNGKMLEENERVKVLHKGKEAMELVIEHVKQTDGGEYKCVARNSEGEDETQGKITITKHKNLFAGIEQEDADLSSSQRQGSKSPAFKWFKDGKEFEASERFQCVFDNDEDTITLVFQHVTPEDAGLYTCVAKTTSGKMSCSAELTVQGEVHKLIKDPEPPEIKVQMSDLEVSEGASAMLEAKVTGYPKPKITWLRENEEIIADERHKFLFEDQESYTLVVKSVKTEDSGNYKLIAKNDLGEVETGANLTVTCPPKVKRKLKDIAVNTDEPLRLEVGVEATPSPEIKWFKDGQLLGETSRIHLLHDAEDVFALSIDQVKLEDAGNYAYVIENSIGQQSGFATVTVNAPPSFALGMKDVEANEGENVEFKVKIVGSPKPKVKFLKEDKTIKIDNSHFTLKEEENGYYRLFIEKVTESDMGKFTCEASNEHGITTSDGSLKVKIKLEFKEELKEYEAMENEKDFEMKVKISGDVDTEVKWYHDGNLATPEDGYEAYGDVSAHFTLKLPKVTLDKAGEYVVEATDKCDKIASKGVLRVNSYPGFDEELENVSVKLGEDACFKVKVRGNPEPKIKWAKDGETIKPDDEHVKAIEEDGYLKLVIKEVEAADLGDYSCIAANKYGTQTSEGKLTAKTDSIENSAPEFKQRLKDYEANDGDQNLEMTVKVAGTPKPKVKWLHEGKTIQLNNDYKVIEDEAECSFTLVILEVNTDLAGKYTAEASNTEGKAECSGILTVNHSPSFDQSLENISATEGDHIELKAKVSGHPKPDIKWTKDGSPIVPDGDHVKIKEEDGICKLIIDDVKIDDAGKYGIVATNDLGSKSMDADLNVKSASEGLPSFDEKLGDISANKGDQIELKAKVSGEPAPEIQWLKDGKPIEADGDHIKIEQDDGVCKLIIDGVNLDDVGKYAIVATNDKGSNSSEGDLKIKEDGKGVKPLFEEGLNDIQADEGDTNLELTVKVSGEPKPEITWFHNGEEIKNDENHQIIDNKGDNSSTLRIPKVSRGDAGEYKAVASNPAGKVANSGNLDVRFPPQFDEHLKNISANQGENATMRVKISGFPKPDVKWSKDGKIIVPDGKRVKSEAKDGGYYELSINNLTVEDDGTYTCVATNKLGTELSNGSLTVISSEGEAEGTRKPAFKKGLTDGSVNEGEKNFEMQVEVEGSPQPKVKWLRNGLPILTDDNFEVINDEKNGKSTLRISKVTPDMDGKYTVQASNSAGKVESSGYLNVNFAPHFTQKLKDISSSPGDEVRLKVKISGCPKPEVHWFKDGDIIVPDGKKIRVEEEGTTGFCLIIDSIKEEDCGEYLCEAKNTIGRAKTEGKLSLTGAPIFKKGLEDIEALDGEENIELTVILEPQVTKPIIRWYVDDIQITELDSRYSIVEDEATDTYKLIVKSANEGVVGLYKCKARNSFQESETNGNFTLLKKPEFAEGFEDIEVKEGDSIAMTVVILGSPKPDMKWLKDGVEITSTKNIKIIQESEQVYTVELLDISPDIAGTYECIATNRAGKASTSGCIDVVSKPYFIQDLEETTAFLGESTWLEVRVGGIPKPKVEWYKNGEKILTKIDAEHQDSRYRLNFKSLKEEHEGEYYCVATNRVGEAVSSTAWLFVKKGGSVGEPPRFITSLGDIECELDDDILMEVKIEGTPKPEVKWFHNNREIIAGDEYIMFGDEKTGVYSLRIPRVTSGLIGTYTVAAANSGGKVESSGALSVKCAPSFKQRLGDIEANEGDEMVDFTVKIDGSPPPRVRWFHNGNEIDNDSRKYEIIADKDHKTYTLRIPKVYGNMGGKYSVVAENDEGKSESSGSLLINSPPIFTQRLKNVCVNPKDEVRLKVKYKGFPEPELKWFKNDIEIIPDRKRVRMIEEEPFSATLIITSAELSDAGTYRCEAANAQGKAATEAKLSVSSKPIVKREITSSNLLNGEPRHRKGEFEDFRHKMYNDPNKFRSESKYQTGDDTYVLQYRDVDFPLRVREYLRVGVNRSPSLANQMRQSHWGDANIGYGYSPQVSIRERRKFVDVMDEEIEDEKKGLDTRLTPMRLIREVGTPGYAYGQIHHLKQEAALNLGMQVRIEPPFFREKIRDAVVKEEDKAVFSCYAVGEPKPSYTWFRNDSILMESSRITMHNLPDGRCELRINPVKAYDVGCYKCVARNEHDAVFCRARLKLGYAPAVPDPPEIKQTNDTQVYLCWTPPRFDGNETVLCYHLECKKVNESEWHTVADNITHEFFVVHDLQPSTDYVFRVKARNKF</sequence>
<organism evidence="11 12">
    <name type="scientific">Dinothrombium tinctorium</name>
    <dbReference type="NCBI Taxonomy" id="1965070"/>
    <lineage>
        <taxon>Eukaryota</taxon>
        <taxon>Metazoa</taxon>
        <taxon>Ecdysozoa</taxon>
        <taxon>Arthropoda</taxon>
        <taxon>Chelicerata</taxon>
        <taxon>Arachnida</taxon>
        <taxon>Acari</taxon>
        <taxon>Acariformes</taxon>
        <taxon>Trombidiformes</taxon>
        <taxon>Prostigmata</taxon>
        <taxon>Anystina</taxon>
        <taxon>Parasitengona</taxon>
        <taxon>Trombidioidea</taxon>
        <taxon>Trombidiidae</taxon>
        <taxon>Dinothrombium</taxon>
    </lineage>
</organism>
<feature type="domain" description="Ig-like" evidence="9">
    <location>
        <begin position="175"/>
        <end position="264"/>
    </location>
</feature>
<evidence type="ECO:0000313" key="12">
    <source>
        <dbReference type="Proteomes" id="UP000285301"/>
    </source>
</evidence>
<keyword evidence="12" id="KW-1185">Reference proteome</keyword>
<feature type="domain" description="Ig-like" evidence="9">
    <location>
        <begin position="946"/>
        <end position="1037"/>
    </location>
</feature>
<dbReference type="STRING" id="1965070.A0A443QW53"/>
<dbReference type="GO" id="GO:0040017">
    <property type="term" value="P:positive regulation of locomotion"/>
    <property type="evidence" value="ECO:0007669"/>
    <property type="project" value="UniProtKB-ARBA"/>
</dbReference>
<dbReference type="FunFam" id="2.60.40.10:FF:000032">
    <property type="entry name" value="palladin isoform X1"/>
    <property type="match status" value="2"/>
</dbReference>
<feature type="non-terminal residue" evidence="11">
    <location>
        <position position="2252"/>
    </location>
</feature>
<dbReference type="FunFam" id="2.60.40.10:FF:000080">
    <property type="entry name" value="Myosin light chain kinase, smooth muscle"/>
    <property type="match status" value="2"/>
</dbReference>
<feature type="domain" description="Ig-like" evidence="9">
    <location>
        <begin position="54"/>
        <end position="160"/>
    </location>
</feature>
<dbReference type="CDD" id="cd00096">
    <property type="entry name" value="Ig"/>
    <property type="match status" value="2"/>
</dbReference>
<feature type="domain" description="Ig-like" evidence="9">
    <location>
        <begin position="1722"/>
        <end position="1814"/>
    </location>
</feature>
<dbReference type="EMBL" id="NCKU01003579">
    <property type="protein sequence ID" value="RWS07258.1"/>
    <property type="molecule type" value="Genomic_DNA"/>
</dbReference>
<gene>
    <name evidence="11" type="ORF">B4U79_12602</name>
</gene>
<evidence type="ECO:0000256" key="3">
    <source>
        <dbReference type="ARBA" id="ARBA00022490"/>
    </source>
</evidence>
<evidence type="ECO:0000259" key="9">
    <source>
        <dbReference type="PROSITE" id="PS50835"/>
    </source>
</evidence>
<dbReference type="Pfam" id="PF00041">
    <property type="entry name" value="fn3"/>
    <property type="match status" value="1"/>
</dbReference>
<evidence type="ECO:0000256" key="7">
    <source>
        <dbReference type="ARBA" id="ARBA00023157"/>
    </source>
</evidence>
<dbReference type="InterPro" id="IPR003961">
    <property type="entry name" value="FN3_dom"/>
</dbReference>
<evidence type="ECO:0000256" key="6">
    <source>
        <dbReference type="ARBA" id="ARBA00022840"/>
    </source>
</evidence>
<keyword evidence="8" id="KW-0393">Immunoglobulin domain</keyword>
<dbReference type="FunFam" id="2.60.40.10:FF:000345">
    <property type="entry name" value="Muscle M-line assembly protein unc-89"/>
    <property type="match status" value="4"/>
</dbReference>
<dbReference type="SUPFAM" id="SSF48726">
    <property type="entry name" value="Immunoglobulin"/>
    <property type="match status" value="21"/>
</dbReference>
<evidence type="ECO:0000259" key="10">
    <source>
        <dbReference type="PROSITE" id="PS50853"/>
    </source>
</evidence>
<evidence type="ECO:0000256" key="4">
    <source>
        <dbReference type="ARBA" id="ARBA00022737"/>
    </source>
</evidence>
<accession>A0A443QW53</accession>
<feature type="domain" description="Ig-like" evidence="9">
    <location>
        <begin position="1242"/>
        <end position="1332"/>
    </location>
</feature>
<feature type="domain" description="Fibronectin type-III" evidence="10">
    <location>
        <begin position="2175"/>
        <end position="2252"/>
    </location>
</feature>
<keyword evidence="3" id="KW-0963">Cytoplasm</keyword>
<comment type="subcellular location">
    <subcellularLocation>
        <location evidence="1">Cytoplasm</location>
        <location evidence="1">Myofibril</location>
        <location evidence="1">Sarcomere</location>
        <location evidence="1">A band</location>
    </subcellularLocation>
</comment>
<keyword evidence="7" id="KW-1015">Disulfide bond</keyword>
<dbReference type="SMART" id="SM00409">
    <property type="entry name" value="IG"/>
    <property type="match status" value="21"/>
</dbReference>
<evidence type="ECO:0000313" key="11">
    <source>
        <dbReference type="EMBL" id="RWS07258.1"/>
    </source>
</evidence>